<name>A0A1Y5RTM1_9RHOB</name>
<reference evidence="1 2" key="1">
    <citation type="submission" date="2017-03" db="EMBL/GenBank/DDBJ databases">
        <authorList>
            <person name="Afonso C.L."/>
            <person name="Miller P.J."/>
            <person name="Scott M.A."/>
            <person name="Spackman E."/>
            <person name="Goraichik I."/>
            <person name="Dimitrov K.M."/>
            <person name="Suarez D.L."/>
            <person name="Swayne D.E."/>
        </authorList>
    </citation>
    <scope>NUCLEOTIDE SEQUENCE [LARGE SCALE GENOMIC DNA]</scope>
    <source>
        <strain evidence="1 2">CECT 8287</strain>
    </source>
</reference>
<proteinExistence type="predicted"/>
<dbReference type="EMBL" id="FWFL01000002">
    <property type="protein sequence ID" value="SLN25303.1"/>
    <property type="molecule type" value="Genomic_DNA"/>
</dbReference>
<dbReference type="AlphaFoldDB" id="A0A1Y5RTM1"/>
<evidence type="ECO:0000313" key="1">
    <source>
        <dbReference type="EMBL" id="SLN25303.1"/>
    </source>
</evidence>
<evidence type="ECO:0000313" key="2">
    <source>
        <dbReference type="Proteomes" id="UP000193827"/>
    </source>
</evidence>
<keyword evidence="2" id="KW-1185">Reference proteome</keyword>
<accession>A0A1Y5RTM1</accession>
<protein>
    <submittedName>
        <fullName evidence="1">Uncharacterized protein</fullName>
    </submittedName>
</protein>
<dbReference type="OrthoDB" id="4164256at2"/>
<dbReference type="RefSeq" id="WP_085891377.1">
    <property type="nucleotide sequence ID" value="NZ_FWFL01000002.1"/>
</dbReference>
<sequence length="185" mass="19790">MTDIKTALETHVSDRDWEMMAKHAGMPAAEVKKKVLNGIANSLGADGTAELTTVSSAPVLSDLALAPRTVADDCATQDFEVSLFKIIGIKGSLKVCGTNTSNWTAELKVCLIVAGASVWCTTYHFDPHNLSVCFSPTVGVAKADLCFTVSIHSNKICLSIKGKACVWGLGWHCGKFNEQLFCIPI</sequence>
<organism evidence="1 2">
    <name type="scientific">Roseovarius litorisediminis</name>
    <dbReference type="NCBI Taxonomy" id="1312363"/>
    <lineage>
        <taxon>Bacteria</taxon>
        <taxon>Pseudomonadati</taxon>
        <taxon>Pseudomonadota</taxon>
        <taxon>Alphaproteobacteria</taxon>
        <taxon>Rhodobacterales</taxon>
        <taxon>Roseobacteraceae</taxon>
        <taxon>Roseovarius</taxon>
    </lineage>
</organism>
<dbReference type="Proteomes" id="UP000193827">
    <property type="component" value="Unassembled WGS sequence"/>
</dbReference>
<gene>
    <name evidence="1" type="ORF">PEL8287_01152</name>
</gene>